<evidence type="ECO:0000313" key="4">
    <source>
        <dbReference type="Proteomes" id="UP000005938"/>
    </source>
</evidence>
<dbReference type="InterPro" id="IPR013728">
    <property type="entry name" value="BT_3987-like_N"/>
</dbReference>
<dbReference type="InterPro" id="IPR008979">
    <property type="entry name" value="Galactose-bd-like_sf"/>
</dbReference>
<gene>
    <name evidence="3" type="ORF">W5A_02515</name>
</gene>
<evidence type="ECO:0000313" key="3">
    <source>
        <dbReference type="EMBL" id="EID76860.1"/>
    </source>
</evidence>
<dbReference type="OrthoDB" id="1434826at2"/>
<protein>
    <recommendedName>
        <fullName evidence="2">F5/8 type C domain-containing protein</fullName>
    </recommendedName>
</protein>
<dbReference type="PROSITE" id="PS50022">
    <property type="entry name" value="FA58C_3"/>
    <property type="match status" value="1"/>
</dbReference>
<proteinExistence type="predicted"/>
<dbReference type="InterPro" id="IPR000421">
    <property type="entry name" value="FA58C"/>
</dbReference>
<dbReference type="RefSeq" id="WP_008237059.1">
    <property type="nucleotide sequence ID" value="NZ_AJJU01000002.1"/>
</dbReference>
<evidence type="ECO:0000256" key="1">
    <source>
        <dbReference type="SAM" id="SignalP"/>
    </source>
</evidence>
<dbReference type="Gene3D" id="2.60.120.260">
    <property type="entry name" value="Galactose-binding domain-like"/>
    <property type="match status" value="1"/>
</dbReference>
<dbReference type="SUPFAM" id="SSF49785">
    <property type="entry name" value="Galactose-binding domain-like"/>
    <property type="match status" value="1"/>
</dbReference>
<dbReference type="AlphaFoldDB" id="I0WKE4"/>
<evidence type="ECO:0000259" key="2">
    <source>
        <dbReference type="PROSITE" id="PS50022"/>
    </source>
</evidence>
<dbReference type="Gene3D" id="2.60.40.1740">
    <property type="entry name" value="hypothetical protein (bacova_03559)"/>
    <property type="match status" value="1"/>
</dbReference>
<feature type="domain" description="F5/8 type C" evidence="2">
    <location>
        <begin position="181"/>
        <end position="329"/>
    </location>
</feature>
<dbReference type="PROSITE" id="PS51257">
    <property type="entry name" value="PROKAR_LIPOPROTEIN"/>
    <property type="match status" value="1"/>
</dbReference>
<dbReference type="Pfam" id="PF08522">
    <property type="entry name" value="BT_3987-like_N"/>
    <property type="match status" value="1"/>
</dbReference>
<dbReference type="Proteomes" id="UP000005938">
    <property type="component" value="Unassembled WGS sequence"/>
</dbReference>
<dbReference type="eggNOG" id="COG4932">
    <property type="taxonomic scope" value="Bacteria"/>
</dbReference>
<keyword evidence="1" id="KW-0732">Signal</keyword>
<sequence length="340" mass="37811">MNSKRIIYILQLLFILGAYSCEDETPPYELLTDSKEGTNIFLAKANSGIEKLTIFPADENERTTTIGSGYGGLGIPANDIEVTLSINIEALDSINNARILNGSEPFELFPENAFSFDKMILTIKAGTLYSDISTLTYYPANFDQEKAYLLPVSISNASGFPISKTAKTIVFQAPKGPKLITTPVPLNKNGWQVIDFSSQEDLGEGSNGFARNVIDNNPDSYWHSCWWACESNETTAHPHWLTIDMNNLNTIDGIRFHQRQSNSRAVKEIEILLSDDNSSWTSIGNYTLEQKIAPQDISFDSSMEARYVKVIAISAWDGTNFAAMGEISPYSVEETYVFED</sequence>
<name>I0WKE4_9FLAO</name>
<comment type="caution">
    <text evidence="3">The sequence shown here is derived from an EMBL/GenBank/DDBJ whole genome shotgun (WGS) entry which is preliminary data.</text>
</comment>
<accession>I0WKE4</accession>
<dbReference type="STRING" id="946077.W5A_02515"/>
<dbReference type="Pfam" id="PF00754">
    <property type="entry name" value="F5_F8_type_C"/>
    <property type="match status" value="1"/>
</dbReference>
<dbReference type="EMBL" id="AJJU01000002">
    <property type="protein sequence ID" value="EID76860.1"/>
    <property type="molecule type" value="Genomic_DNA"/>
</dbReference>
<feature type="signal peptide" evidence="1">
    <location>
        <begin position="1"/>
        <end position="20"/>
    </location>
</feature>
<feature type="chain" id="PRO_5003636240" description="F5/8 type C domain-containing protein" evidence="1">
    <location>
        <begin position="21"/>
        <end position="340"/>
    </location>
</feature>
<reference evidence="3 4" key="1">
    <citation type="journal article" date="2012" name="J. Bacteriol.">
        <title>Genome Sequence of the Halotolerant Bacterium Imtechella halotolerans K1T.</title>
        <authorList>
            <person name="Kumar S."/>
            <person name="Vikram S."/>
            <person name="Subramanian S."/>
            <person name="Raghava G.P."/>
            <person name="Pinnaka A.K."/>
        </authorList>
    </citation>
    <scope>NUCLEOTIDE SEQUENCE [LARGE SCALE GENOMIC DNA]</scope>
    <source>
        <strain evidence="3 4">K1</strain>
    </source>
</reference>
<organism evidence="3 4">
    <name type="scientific">Imtechella halotolerans K1</name>
    <dbReference type="NCBI Taxonomy" id="946077"/>
    <lineage>
        <taxon>Bacteria</taxon>
        <taxon>Pseudomonadati</taxon>
        <taxon>Bacteroidota</taxon>
        <taxon>Flavobacteriia</taxon>
        <taxon>Flavobacteriales</taxon>
        <taxon>Flavobacteriaceae</taxon>
        <taxon>Imtechella</taxon>
    </lineage>
</organism>
<keyword evidence="4" id="KW-1185">Reference proteome</keyword>